<accession>A0A559KGA9</accession>
<dbReference type="Gene3D" id="3.40.50.1220">
    <property type="entry name" value="TPP-binding domain"/>
    <property type="match status" value="1"/>
</dbReference>
<protein>
    <submittedName>
        <fullName evidence="7">Thiamine pyrophosphate-binding protein</fullName>
    </submittedName>
</protein>
<dbReference type="SUPFAM" id="SSF52518">
    <property type="entry name" value="Thiamin diphosphate-binding fold (THDP-binding)"/>
    <property type="match status" value="2"/>
</dbReference>
<dbReference type="GO" id="GO:0000287">
    <property type="term" value="F:magnesium ion binding"/>
    <property type="evidence" value="ECO:0007669"/>
    <property type="project" value="InterPro"/>
</dbReference>
<dbReference type="PANTHER" id="PTHR42981:SF2">
    <property type="entry name" value="PYRUVATE DEHYDROGENASE [UBIQUINONE]"/>
    <property type="match status" value="1"/>
</dbReference>
<dbReference type="Pfam" id="PF00205">
    <property type="entry name" value="TPP_enzyme_M"/>
    <property type="match status" value="1"/>
</dbReference>
<dbReference type="RefSeq" id="WP_144843884.1">
    <property type="nucleotide sequence ID" value="NZ_VNJI01000004.1"/>
</dbReference>
<dbReference type="InterPro" id="IPR029035">
    <property type="entry name" value="DHS-like_NAD/FAD-binding_dom"/>
</dbReference>
<dbReference type="Pfam" id="PF02776">
    <property type="entry name" value="TPP_enzyme_N"/>
    <property type="match status" value="1"/>
</dbReference>
<proteinExistence type="inferred from homology"/>
<dbReference type="PANTHER" id="PTHR42981">
    <property type="entry name" value="PYRUVATE DEHYDROGENASE [UBIQUINONE]"/>
    <property type="match status" value="1"/>
</dbReference>
<evidence type="ECO:0000259" key="6">
    <source>
        <dbReference type="Pfam" id="PF02776"/>
    </source>
</evidence>
<comment type="caution">
    <text evidence="7">The sequence shown here is derived from an EMBL/GenBank/DDBJ whole genome shotgun (WGS) entry which is preliminary data.</text>
</comment>
<dbReference type="GO" id="GO:0030976">
    <property type="term" value="F:thiamine pyrophosphate binding"/>
    <property type="evidence" value="ECO:0007669"/>
    <property type="project" value="InterPro"/>
</dbReference>
<dbReference type="Pfam" id="PF02775">
    <property type="entry name" value="TPP_enzyme_C"/>
    <property type="match status" value="1"/>
</dbReference>
<evidence type="ECO:0000256" key="1">
    <source>
        <dbReference type="ARBA" id="ARBA00007812"/>
    </source>
</evidence>
<organism evidence="7 8">
    <name type="scientific">Paenibacillus cremeus</name>
    <dbReference type="NCBI Taxonomy" id="2163881"/>
    <lineage>
        <taxon>Bacteria</taxon>
        <taxon>Bacillati</taxon>
        <taxon>Bacillota</taxon>
        <taxon>Bacilli</taxon>
        <taxon>Bacillales</taxon>
        <taxon>Paenibacillaceae</taxon>
        <taxon>Paenibacillus</taxon>
    </lineage>
</organism>
<dbReference type="InterPro" id="IPR012001">
    <property type="entry name" value="Thiamin_PyroP_enz_TPP-bd_dom"/>
</dbReference>
<sequence length="547" mass="58983">MLQKNIASPPPCCTVAELILEQLRLLGVERIYGVVGDAVFGLLDAIAKQERISFIAVKHESVAALMASAEAKLTGRLGVCIAQMGPGLANLINGLGDAYLDQAPVLAITGQAPLNKIGSFYKQYIDQQQLLQALSSYSQLIVHPDAAVNALKQAVCTSLVQRTVSHLSIPTDLFAMPTAARPFEPPQRSVQTPSTEQLQAVLQVLASAKQPMILVGKEARSARESIPTLAERWGGGIAISYGAAGVIPDTNPWMVGGLSEGGNPFLSELFQKADVVLAVETSWWPASDVPRSARVIQLAKHQAHLGHGVPADIEVVGDPASLIPRLIEGLGSHHVPNQAWLKQVQQCKQAWSVQNDVERNHSSSPLHPASVIQLIEQQIDEDAIVALDEGDVTLWFLRNFRAAGQTMLLSERWRTMGFGLPAALVAQLCSPNQQVICITGDGGLGMVLADLLTAKRYKLPITVIVFNNGTLQMERDKMFMKGLQPEGTELTNPDFAKVAEACGWTAFTISSAQQLSEALQQSRSSREPVLLDVSVARIPHPDFKPSP</sequence>
<keyword evidence="2 3" id="KW-0786">Thiamine pyrophosphate</keyword>
<gene>
    <name evidence="7" type="ORF">FPZ49_04685</name>
</gene>
<dbReference type="InterPro" id="IPR047211">
    <property type="entry name" value="POXB-like"/>
</dbReference>
<feature type="domain" description="Thiamine pyrophosphate enzyme TPP-binding" evidence="5">
    <location>
        <begin position="389"/>
        <end position="533"/>
    </location>
</feature>
<dbReference type="InterPro" id="IPR029061">
    <property type="entry name" value="THDP-binding"/>
</dbReference>
<evidence type="ECO:0000256" key="3">
    <source>
        <dbReference type="RuleBase" id="RU362132"/>
    </source>
</evidence>
<evidence type="ECO:0000256" key="2">
    <source>
        <dbReference type="ARBA" id="ARBA00023052"/>
    </source>
</evidence>
<dbReference type="InterPro" id="IPR012000">
    <property type="entry name" value="Thiamin_PyroP_enz_cen_dom"/>
</dbReference>
<dbReference type="Proteomes" id="UP000317036">
    <property type="component" value="Unassembled WGS sequence"/>
</dbReference>
<dbReference type="Gene3D" id="3.40.50.970">
    <property type="match status" value="2"/>
</dbReference>
<dbReference type="SUPFAM" id="SSF52467">
    <property type="entry name" value="DHS-like NAD/FAD-binding domain"/>
    <property type="match status" value="1"/>
</dbReference>
<feature type="domain" description="Thiamine pyrophosphate enzyme N-terminal TPP-binding" evidence="6">
    <location>
        <begin position="14"/>
        <end position="129"/>
    </location>
</feature>
<dbReference type="InterPro" id="IPR011766">
    <property type="entry name" value="TPP_enzyme_TPP-bd"/>
</dbReference>
<dbReference type="OrthoDB" id="4494979at2"/>
<reference evidence="7 8" key="1">
    <citation type="submission" date="2019-07" db="EMBL/GenBank/DDBJ databases">
        <authorList>
            <person name="Kim J."/>
        </authorList>
    </citation>
    <scope>NUCLEOTIDE SEQUENCE [LARGE SCALE GENOMIC DNA]</scope>
    <source>
        <strain evidence="7 8">JC52</strain>
    </source>
</reference>
<feature type="domain" description="Thiamine pyrophosphate enzyme central" evidence="4">
    <location>
        <begin position="198"/>
        <end position="325"/>
    </location>
</feature>
<keyword evidence="8" id="KW-1185">Reference proteome</keyword>
<evidence type="ECO:0000313" key="7">
    <source>
        <dbReference type="EMBL" id="TVY11138.1"/>
    </source>
</evidence>
<name>A0A559KGA9_9BACL</name>
<evidence type="ECO:0000313" key="8">
    <source>
        <dbReference type="Proteomes" id="UP000317036"/>
    </source>
</evidence>
<dbReference type="EMBL" id="VNJI01000004">
    <property type="protein sequence ID" value="TVY11138.1"/>
    <property type="molecule type" value="Genomic_DNA"/>
</dbReference>
<evidence type="ECO:0000259" key="4">
    <source>
        <dbReference type="Pfam" id="PF00205"/>
    </source>
</evidence>
<evidence type="ECO:0000259" key="5">
    <source>
        <dbReference type="Pfam" id="PF02775"/>
    </source>
</evidence>
<comment type="similarity">
    <text evidence="1 3">Belongs to the TPP enzyme family.</text>
</comment>
<dbReference type="AlphaFoldDB" id="A0A559KGA9"/>
<dbReference type="GO" id="GO:0003824">
    <property type="term" value="F:catalytic activity"/>
    <property type="evidence" value="ECO:0007669"/>
    <property type="project" value="InterPro"/>
</dbReference>